<gene>
    <name evidence="1" type="ORF">DSOL_1221</name>
</gene>
<proteinExistence type="predicted"/>
<sequence length="43" mass="4899">MHEHPMDMKTFGCRVKIDLDQLVATAEKALCEMICPESNCCKK</sequence>
<evidence type="ECO:0000313" key="1">
    <source>
        <dbReference type="EMBL" id="OLN32775.1"/>
    </source>
</evidence>
<dbReference type="EMBL" id="MLBF01000006">
    <property type="protein sequence ID" value="OLN32775.1"/>
    <property type="molecule type" value="Genomic_DNA"/>
</dbReference>
<name>A0A1Q8QZN5_9FIRM</name>
<protein>
    <submittedName>
        <fullName evidence="1">Uncharacterized protein</fullName>
    </submittedName>
</protein>
<reference evidence="1 2" key="1">
    <citation type="submission" date="2016-09" db="EMBL/GenBank/DDBJ databases">
        <title>Complete genome of Desulfosporosinus sp. OL.</title>
        <authorList>
            <person name="Mardanov A."/>
            <person name="Beletsky A."/>
            <person name="Panova A."/>
            <person name="Karnachuk O."/>
            <person name="Ravin N."/>
        </authorList>
    </citation>
    <scope>NUCLEOTIDE SEQUENCE [LARGE SCALE GENOMIC DNA]</scope>
    <source>
        <strain evidence="1 2">OL</strain>
    </source>
</reference>
<accession>A0A1Q8QZN5</accession>
<comment type="caution">
    <text evidence="1">The sequence shown here is derived from an EMBL/GenBank/DDBJ whole genome shotgun (WGS) entry which is preliminary data.</text>
</comment>
<dbReference type="AlphaFoldDB" id="A0A1Q8QZN5"/>
<keyword evidence="2" id="KW-1185">Reference proteome</keyword>
<evidence type="ECO:0000313" key="2">
    <source>
        <dbReference type="Proteomes" id="UP000186102"/>
    </source>
</evidence>
<dbReference type="Proteomes" id="UP000186102">
    <property type="component" value="Unassembled WGS sequence"/>
</dbReference>
<organism evidence="1 2">
    <name type="scientific">Desulfosporosinus metallidurans</name>
    <dbReference type="NCBI Taxonomy" id="1888891"/>
    <lineage>
        <taxon>Bacteria</taxon>
        <taxon>Bacillati</taxon>
        <taxon>Bacillota</taxon>
        <taxon>Clostridia</taxon>
        <taxon>Eubacteriales</taxon>
        <taxon>Desulfitobacteriaceae</taxon>
        <taxon>Desulfosporosinus</taxon>
    </lineage>
</organism>